<dbReference type="EnsemblPlants" id="LPERR03G30350.1">
    <property type="protein sequence ID" value="LPERR03G30350.1"/>
    <property type="gene ID" value="LPERR03G30350"/>
</dbReference>
<dbReference type="PANTHER" id="PTHR35828:SF28">
    <property type="entry name" value="F-BOX DOMAIN CONTAINING PROTEIN"/>
    <property type="match status" value="1"/>
</dbReference>
<dbReference type="SUPFAM" id="SSF81383">
    <property type="entry name" value="F-box domain"/>
    <property type="match status" value="1"/>
</dbReference>
<feature type="region of interest" description="Disordered" evidence="1">
    <location>
        <begin position="285"/>
        <end position="375"/>
    </location>
</feature>
<feature type="domain" description="DUF7595" evidence="2">
    <location>
        <begin position="30"/>
        <end position="95"/>
    </location>
</feature>
<evidence type="ECO:0000256" key="1">
    <source>
        <dbReference type="SAM" id="MobiDB-lite"/>
    </source>
</evidence>
<reference evidence="3 4" key="1">
    <citation type="submission" date="2012-08" db="EMBL/GenBank/DDBJ databases">
        <title>Oryza genome evolution.</title>
        <authorList>
            <person name="Wing R.A."/>
        </authorList>
    </citation>
    <scope>NUCLEOTIDE SEQUENCE</scope>
</reference>
<evidence type="ECO:0000313" key="4">
    <source>
        <dbReference type="Proteomes" id="UP000032180"/>
    </source>
</evidence>
<dbReference type="InterPro" id="IPR036047">
    <property type="entry name" value="F-box-like_dom_sf"/>
</dbReference>
<accession>A0A0D9VZN9</accession>
<dbReference type="Pfam" id="PF24523">
    <property type="entry name" value="DUF7595"/>
    <property type="match status" value="2"/>
</dbReference>
<dbReference type="InterPro" id="IPR056016">
    <property type="entry name" value="DUF7595"/>
</dbReference>
<protein>
    <recommendedName>
        <fullName evidence="2">DUF7595 domain-containing protein</fullName>
    </recommendedName>
</protein>
<proteinExistence type="predicted"/>
<reference evidence="3" key="3">
    <citation type="submission" date="2015-04" db="UniProtKB">
        <authorList>
            <consortium name="EnsemblPlants"/>
        </authorList>
    </citation>
    <scope>IDENTIFICATION</scope>
</reference>
<dbReference type="PANTHER" id="PTHR35828">
    <property type="entry name" value="OS08G0203800 PROTEIN-RELATED"/>
    <property type="match status" value="1"/>
</dbReference>
<organism evidence="3 4">
    <name type="scientific">Leersia perrieri</name>
    <dbReference type="NCBI Taxonomy" id="77586"/>
    <lineage>
        <taxon>Eukaryota</taxon>
        <taxon>Viridiplantae</taxon>
        <taxon>Streptophyta</taxon>
        <taxon>Embryophyta</taxon>
        <taxon>Tracheophyta</taxon>
        <taxon>Spermatophyta</taxon>
        <taxon>Magnoliopsida</taxon>
        <taxon>Liliopsida</taxon>
        <taxon>Poales</taxon>
        <taxon>Poaceae</taxon>
        <taxon>BOP clade</taxon>
        <taxon>Oryzoideae</taxon>
        <taxon>Oryzeae</taxon>
        <taxon>Oryzinae</taxon>
        <taxon>Leersia</taxon>
    </lineage>
</organism>
<dbReference type="HOGENOM" id="CLU_738438_0_0_1"/>
<feature type="compositionally biased region" description="Low complexity" evidence="1">
    <location>
        <begin position="340"/>
        <end position="375"/>
    </location>
</feature>
<sequence length="375" mass="40233">MASTTLLPDDLLIEIIARSDVASIVRCAATCSHHLRFNPILLESFEPIVSRDGLVVLKQNTFDGGRFPYRGRSCNMCVCDVITGEITPFLPATEVDKKIYPPALLSVGDIGRSVSILAFHADTAKATTIELPAGCVVRMLGCVKDIHELLLAGGTALSLVVAERELISTKRQQLRRGGVGTRQVVIARLDIDRGVRHESLYGEVIFEGFGEKSGMVLLQLKFVGLIQLNLATKEAEVLCRSSTQRFLNYVSRAYDAYTNSEAPMTLVSPEYQRYRIFGTPGTRLEPGVSVPDLVPPSPTSPAVVEAAVPGHPPPPPSPGHAVLVTPPSRRRLDGDGDGGPDPAAPRSRTARSGLPSPSPSPSRRGAAAARTQVTM</sequence>
<dbReference type="Proteomes" id="UP000032180">
    <property type="component" value="Chromosome 3"/>
</dbReference>
<dbReference type="AlphaFoldDB" id="A0A0D9VZN9"/>
<keyword evidence="4" id="KW-1185">Reference proteome</keyword>
<reference evidence="4" key="2">
    <citation type="submission" date="2013-12" db="EMBL/GenBank/DDBJ databases">
        <authorList>
            <person name="Yu Y."/>
            <person name="Lee S."/>
            <person name="de Baynast K."/>
            <person name="Wissotski M."/>
            <person name="Liu L."/>
            <person name="Talag J."/>
            <person name="Goicoechea J."/>
            <person name="Angelova A."/>
            <person name="Jetty R."/>
            <person name="Kudrna D."/>
            <person name="Golser W."/>
            <person name="Rivera L."/>
            <person name="Zhang J."/>
            <person name="Wing R."/>
        </authorList>
    </citation>
    <scope>NUCLEOTIDE SEQUENCE</scope>
</reference>
<evidence type="ECO:0000313" key="3">
    <source>
        <dbReference type="EnsemblPlants" id="LPERR03G30350.1"/>
    </source>
</evidence>
<evidence type="ECO:0000259" key="2">
    <source>
        <dbReference type="Pfam" id="PF24523"/>
    </source>
</evidence>
<dbReference type="Gramene" id="LPERR03G30350.1">
    <property type="protein sequence ID" value="LPERR03G30350.1"/>
    <property type="gene ID" value="LPERR03G30350"/>
</dbReference>
<feature type="domain" description="DUF7595" evidence="2">
    <location>
        <begin position="113"/>
        <end position="253"/>
    </location>
</feature>
<name>A0A0D9VZN9_9ORYZ</name>
<dbReference type="STRING" id="77586.A0A0D9VZN9"/>